<dbReference type="EMBL" id="AEDD01000001">
    <property type="protein sequence ID" value="EFM12871.1"/>
    <property type="molecule type" value="Genomic_DNA"/>
</dbReference>
<evidence type="ECO:0000313" key="1">
    <source>
        <dbReference type="EMBL" id="EFM12871.1"/>
    </source>
</evidence>
<proteinExistence type="predicted"/>
<dbReference type="Proteomes" id="UP000005387">
    <property type="component" value="Unassembled WGS sequence"/>
</dbReference>
<keyword evidence="2" id="KW-1185">Reference proteome</keyword>
<gene>
    <name evidence="1" type="ORF">PaecuDRAFT_0382</name>
</gene>
<accession>E0I3K7</accession>
<reference evidence="1 2" key="1">
    <citation type="submission" date="2010-07" db="EMBL/GenBank/DDBJ databases">
        <title>The draft genome of Paenibacillus curdlanolyticus YK9.</title>
        <authorList>
            <consortium name="US DOE Joint Genome Institute (JGI-PGF)"/>
            <person name="Lucas S."/>
            <person name="Copeland A."/>
            <person name="Lapidus A."/>
            <person name="Cheng J.-F."/>
            <person name="Bruce D."/>
            <person name="Goodwin L."/>
            <person name="Pitluck S."/>
            <person name="Land M.L."/>
            <person name="Hauser L."/>
            <person name="Chang Y.-J."/>
            <person name="Jeffries C."/>
            <person name="Anderson I.J."/>
            <person name="Johnson E."/>
            <person name="Loganathan U."/>
            <person name="Mulhopadhyay B."/>
            <person name="Kyrpides N."/>
            <person name="Woyke T.J."/>
        </authorList>
    </citation>
    <scope>NUCLEOTIDE SEQUENCE [LARGE SCALE GENOMIC DNA]</scope>
    <source>
        <strain evidence="1 2">YK9</strain>
    </source>
</reference>
<dbReference type="AlphaFoldDB" id="E0I3K7"/>
<organism evidence="1 2">
    <name type="scientific">Paenibacillus curdlanolyticus YK9</name>
    <dbReference type="NCBI Taxonomy" id="717606"/>
    <lineage>
        <taxon>Bacteria</taxon>
        <taxon>Bacillati</taxon>
        <taxon>Bacillota</taxon>
        <taxon>Bacilli</taxon>
        <taxon>Bacillales</taxon>
        <taxon>Paenibacillaceae</taxon>
        <taxon>Paenibacillus</taxon>
    </lineage>
</organism>
<sequence>MWVVWESDEVRYVLSMIRNRHFLKSMRIKL</sequence>
<evidence type="ECO:0000313" key="2">
    <source>
        <dbReference type="Proteomes" id="UP000005387"/>
    </source>
</evidence>
<name>E0I3K7_9BACL</name>
<protein>
    <submittedName>
        <fullName evidence="1">Uncharacterized protein</fullName>
    </submittedName>
</protein>